<evidence type="ECO:0000256" key="2">
    <source>
        <dbReference type="ARBA" id="ARBA00006275"/>
    </source>
</evidence>
<dbReference type="Pfam" id="PF14322">
    <property type="entry name" value="SusD-like_3"/>
    <property type="match status" value="1"/>
</dbReference>
<dbReference type="Proteomes" id="UP000199656">
    <property type="component" value="Unassembled WGS sequence"/>
</dbReference>
<dbReference type="RefSeq" id="WP_089762996.1">
    <property type="nucleotide sequence ID" value="NZ_BKAT01000023.1"/>
</dbReference>
<keyword evidence="5" id="KW-0998">Cell outer membrane</keyword>
<dbReference type="CDD" id="cd08977">
    <property type="entry name" value="SusD"/>
    <property type="match status" value="1"/>
</dbReference>
<protein>
    <submittedName>
        <fullName evidence="9">Starch-binding associating with outer membrane</fullName>
    </submittedName>
</protein>
<evidence type="ECO:0000259" key="8">
    <source>
        <dbReference type="Pfam" id="PF14322"/>
    </source>
</evidence>
<dbReference type="Pfam" id="PF07980">
    <property type="entry name" value="SusD_RagB"/>
    <property type="match status" value="1"/>
</dbReference>
<organism evidence="9 10">
    <name type="scientific">Chitinophaga terrae</name>
    <name type="common">ex Kim and Jung 2007</name>
    <dbReference type="NCBI Taxonomy" id="408074"/>
    <lineage>
        <taxon>Bacteria</taxon>
        <taxon>Pseudomonadati</taxon>
        <taxon>Bacteroidota</taxon>
        <taxon>Chitinophagia</taxon>
        <taxon>Chitinophagales</taxon>
        <taxon>Chitinophagaceae</taxon>
        <taxon>Chitinophaga</taxon>
    </lineage>
</organism>
<feature type="domain" description="SusD-like N-terminal" evidence="8">
    <location>
        <begin position="21"/>
        <end position="218"/>
    </location>
</feature>
<dbReference type="AlphaFoldDB" id="A0A1H4DPS0"/>
<keyword evidence="4" id="KW-0472">Membrane</keyword>
<dbReference type="SUPFAM" id="SSF48452">
    <property type="entry name" value="TPR-like"/>
    <property type="match status" value="1"/>
</dbReference>
<evidence type="ECO:0000313" key="9">
    <source>
        <dbReference type="EMBL" id="SEA74617.1"/>
    </source>
</evidence>
<comment type="similarity">
    <text evidence="2">Belongs to the SusD family.</text>
</comment>
<dbReference type="OrthoDB" id="5694214at2"/>
<dbReference type="STRING" id="408074.SAMN05660909_03255"/>
<feature type="chain" id="PRO_5011553106" evidence="6">
    <location>
        <begin position="23"/>
        <end position="533"/>
    </location>
</feature>
<evidence type="ECO:0000259" key="7">
    <source>
        <dbReference type="Pfam" id="PF07980"/>
    </source>
</evidence>
<dbReference type="InterPro" id="IPR011990">
    <property type="entry name" value="TPR-like_helical_dom_sf"/>
</dbReference>
<accession>A0A1H4DPS0</accession>
<evidence type="ECO:0000256" key="1">
    <source>
        <dbReference type="ARBA" id="ARBA00004442"/>
    </source>
</evidence>
<feature type="domain" description="RagB/SusD" evidence="7">
    <location>
        <begin position="335"/>
        <end position="533"/>
    </location>
</feature>
<evidence type="ECO:0000256" key="3">
    <source>
        <dbReference type="ARBA" id="ARBA00022729"/>
    </source>
</evidence>
<dbReference type="InterPro" id="IPR033985">
    <property type="entry name" value="SusD-like_N"/>
</dbReference>
<evidence type="ECO:0000256" key="5">
    <source>
        <dbReference type="ARBA" id="ARBA00023237"/>
    </source>
</evidence>
<keyword evidence="3 6" id="KW-0732">Signal</keyword>
<gene>
    <name evidence="9" type="ORF">SAMN05660909_03255</name>
</gene>
<dbReference type="GO" id="GO:0009279">
    <property type="term" value="C:cell outer membrane"/>
    <property type="evidence" value="ECO:0007669"/>
    <property type="project" value="UniProtKB-SubCell"/>
</dbReference>
<evidence type="ECO:0000313" key="10">
    <source>
        <dbReference type="Proteomes" id="UP000199656"/>
    </source>
</evidence>
<dbReference type="EMBL" id="FNRL01000014">
    <property type="protein sequence ID" value="SEA74617.1"/>
    <property type="molecule type" value="Genomic_DNA"/>
</dbReference>
<evidence type="ECO:0000256" key="6">
    <source>
        <dbReference type="SAM" id="SignalP"/>
    </source>
</evidence>
<dbReference type="InterPro" id="IPR012944">
    <property type="entry name" value="SusD_RagB_dom"/>
</dbReference>
<sequence length="533" mass="59603">MKRYIILLLSLVIAAGSGCSKFLDTKPTDFLAPEFYYNTEENMLKALAGVYQPLGTTAMYGDALFFQLGANTDEYFRSVASSTTGVWVYNFDYTEPYVNGLWTQLYQGIERANLLIANINKAPMEAKNRNAILGEALFLRGYYYFMLVTNFGGVPLRIAPTPSPSDISVPRASIKEVYDQILKDMTTAEPLLFTSTHFGYASRASKTVAQGILARVCLTMAGYPLRDESKYKDALMWAQKVQASGEHTLITEAVNPDGDNNSGFSQVFVNMMQDKYDIRESMWEAEEKGNRADGYTSNGRVGNDIGIGYTAANYADSGYCYGSVRIMARLYNLYKQGDLRRDWAIGPFSYNAQGKRSYFTASQIYNRNPAKWRRTYETLVPKDKNFTPANFPLLRYSDVLLMIAEAENQVNGPTQTAYDALNQVRRRGYGKSLTAPDATTDAPAGLSKQDFQQFIQDERSRELCFETQRRPDLIRWGVFVQTMNSVGAEIKANGGSYSYGSLAGLNVAQKHLLFPIPSSEMSVNKAATQNPGW</sequence>
<name>A0A1H4DPS0_9BACT</name>
<keyword evidence="10" id="KW-1185">Reference proteome</keyword>
<dbReference type="Gene3D" id="1.25.40.390">
    <property type="match status" value="1"/>
</dbReference>
<reference evidence="10" key="1">
    <citation type="submission" date="2016-10" db="EMBL/GenBank/DDBJ databases">
        <authorList>
            <person name="Varghese N."/>
            <person name="Submissions S."/>
        </authorList>
    </citation>
    <scope>NUCLEOTIDE SEQUENCE [LARGE SCALE GENOMIC DNA]</scope>
    <source>
        <strain evidence="10">DSM 23920</strain>
    </source>
</reference>
<feature type="signal peptide" evidence="6">
    <location>
        <begin position="1"/>
        <end position="22"/>
    </location>
</feature>
<evidence type="ECO:0000256" key="4">
    <source>
        <dbReference type="ARBA" id="ARBA00023136"/>
    </source>
</evidence>
<comment type="subcellular location">
    <subcellularLocation>
        <location evidence="1">Cell outer membrane</location>
    </subcellularLocation>
</comment>
<proteinExistence type="inferred from homology"/>
<dbReference type="PROSITE" id="PS51257">
    <property type="entry name" value="PROKAR_LIPOPROTEIN"/>
    <property type="match status" value="1"/>
</dbReference>